<protein>
    <submittedName>
        <fullName evidence="2">Uncharacterized protein</fullName>
    </submittedName>
</protein>
<dbReference type="AlphaFoldDB" id="A0A4Y7TE34"/>
<name>A0A4Y7TE34_COPMI</name>
<dbReference type="OrthoDB" id="3067930at2759"/>
<reference evidence="2 3" key="1">
    <citation type="journal article" date="2019" name="Nat. Ecol. Evol.">
        <title>Megaphylogeny resolves global patterns of mushroom evolution.</title>
        <authorList>
            <person name="Varga T."/>
            <person name="Krizsan K."/>
            <person name="Foldi C."/>
            <person name="Dima B."/>
            <person name="Sanchez-Garcia M."/>
            <person name="Sanchez-Ramirez S."/>
            <person name="Szollosi G.J."/>
            <person name="Szarkandi J.G."/>
            <person name="Papp V."/>
            <person name="Albert L."/>
            <person name="Andreopoulos W."/>
            <person name="Angelini C."/>
            <person name="Antonin V."/>
            <person name="Barry K.W."/>
            <person name="Bougher N.L."/>
            <person name="Buchanan P."/>
            <person name="Buyck B."/>
            <person name="Bense V."/>
            <person name="Catcheside P."/>
            <person name="Chovatia M."/>
            <person name="Cooper J."/>
            <person name="Damon W."/>
            <person name="Desjardin D."/>
            <person name="Finy P."/>
            <person name="Geml J."/>
            <person name="Haridas S."/>
            <person name="Hughes K."/>
            <person name="Justo A."/>
            <person name="Karasinski D."/>
            <person name="Kautmanova I."/>
            <person name="Kiss B."/>
            <person name="Kocsube S."/>
            <person name="Kotiranta H."/>
            <person name="LaButti K.M."/>
            <person name="Lechner B.E."/>
            <person name="Liimatainen K."/>
            <person name="Lipzen A."/>
            <person name="Lukacs Z."/>
            <person name="Mihaltcheva S."/>
            <person name="Morgado L.N."/>
            <person name="Niskanen T."/>
            <person name="Noordeloos M.E."/>
            <person name="Ohm R.A."/>
            <person name="Ortiz-Santana B."/>
            <person name="Ovrebo C."/>
            <person name="Racz N."/>
            <person name="Riley R."/>
            <person name="Savchenko A."/>
            <person name="Shiryaev A."/>
            <person name="Soop K."/>
            <person name="Spirin V."/>
            <person name="Szebenyi C."/>
            <person name="Tomsovsky M."/>
            <person name="Tulloss R.E."/>
            <person name="Uehling J."/>
            <person name="Grigoriev I.V."/>
            <person name="Vagvolgyi C."/>
            <person name="Papp T."/>
            <person name="Martin F.M."/>
            <person name="Miettinen O."/>
            <person name="Hibbett D.S."/>
            <person name="Nagy L.G."/>
        </authorList>
    </citation>
    <scope>NUCLEOTIDE SEQUENCE [LARGE SCALE GENOMIC DNA]</scope>
    <source>
        <strain evidence="2 3">FP101781</strain>
    </source>
</reference>
<feature type="region of interest" description="Disordered" evidence="1">
    <location>
        <begin position="89"/>
        <end position="108"/>
    </location>
</feature>
<evidence type="ECO:0000313" key="3">
    <source>
        <dbReference type="Proteomes" id="UP000298030"/>
    </source>
</evidence>
<sequence length="229" mass="25151">MPKPLYSAWQFARQEALKDTKSSSTSAKDIHAMTPKSQLTFAALWDPTKGFCTLQGGVLVPVSDRPQRPEHRPSKLLYDADFYPTDWDVDSEPTLTNSDSLPTPQNSRHAFSLSSLKAKKLAIGTPASPEAPFDYPSQYAAFCDSPKQIDPSQLPDHDLEDEGFFDSFGSHSDCEPHLVRPSPFTCMASHAQETPDDSRPVSPPRPSIPHPRGTSTPTSHPSRPLAPTP</sequence>
<keyword evidence="3" id="KW-1185">Reference proteome</keyword>
<organism evidence="2 3">
    <name type="scientific">Coprinellus micaceus</name>
    <name type="common">Glistening ink-cap mushroom</name>
    <name type="synonym">Coprinus micaceus</name>
    <dbReference type="NCBI Taxonomy" id="71717"/>
    <lineage>
        <taxon>Eukaryota</taxon>
        <taxon>Fungi</taxon>
        <taxon>Dikarya</taxon>
        <taxon>Basidiomycota</taxon>
        <taxon>Agaricomycotina</taxon>
        <taxon>Agaricomycetes</taxon>
        <taxon>Agaricomycetidae</taxon>
        <taxon>Agaricales</taxon>
        <taxon>Agaricineae</taxon>
        <taxon>Psathyrellaceae</taxon>
        <taxon>Coprinellus</taxon>
    </lineage>
</organism>
<dbReference type="EMBL" id="QPFP01000017">
    <property type="protein sequence ID" value="TEB31799.1"/>
    <property type="molecule type" value="Genomic_DNA"/>
</dbReference>
<evidence type="ECO:0000256" key="1">
    <source>
        <dbReference type="SAM" id="MobiDB-lite"/>
    </source>
</evidence>
<comment type="caution">
    <text evidence="2">The sequence shown here is derived from an EMBL/GenBank/DDBJ whole genome shotgun (WGS) entry which is preliminary data.</text>
</comment>
<proteinExistence type="predicted"/>
<feature type="region of interest" description="Disordered" evidence="1">
    <location>
        <begin position="142"/>
        <end position="229"/>
    </location>
</feature>
<accession>A0A4Y7TE34</accession>
<dbReference type="Proteomes" id="UP000298030">
    <property type="component" value="Unassembled WGS sequence"/>
</dbReference>
<gene>
    <name evidence="2" type="ORF">FA13DRAFT_308461</name>
</gene>
<evidence type="ECO:0000313" key="2">
    <source>
        <dbReference type="EMBL" id="TEB31799.1"/>
    </source>
</evidence>
<feature type="compositionally biased region" description="Polar residues" evidence="1">
    <location>
        <begin position="93"/>
        <end position="108"/>
    </location>
</feature>